<dbReference type="PANTHER" id="PTHR42709">
    <property type="entry name" value="ALKALINE PHOSPHATASE LIKE PROTEIN"/>
    <property type="match status" value="1"/>
</dbReference>
<dbReference type="InterPro" id="IPR051311">
    <property type="entry name" value="DedA_domain"/>
</dbReference>
<protein>
    <submittedName>
        <fullName evidence="3">DedA family protein</fullName>
    </submittedName>
</protein>
<dbReference type="Pfam" id="PF09335">
    <property type="entry name" value="VTT_dom"/>
    <property type="match status" value="1"/>
</dbReference>
<evidence type="ECO:0000313" key="4">
    <source>
        <dbReference type="Proteomes" id="UP000311605"/>
    </source>
</evidence>
<keyword evidence="1" id="KW-0812">Transmembrane</keyword>
<evidence type="ECO:0000256" key="1">
    <source>
        <dbReference type="SAM" id="Phobius"/>
    </source>
</evidence>
<reference evidence="3 4" key="1">
    <citation type="submission" date="2019-06" db="EMBL/GenBank/DDBJ databases">
        <title>The draft genome of Rhizobium smilacinae PTYR-5.</title>
        <authorList>
            <person name="Liu L."/>
            <person name="Li L."/>
            <person name="Zhang X."/>
        </authorList>
    </citation>
    <scope>NUCLEOTIDE SEQUENCE [LARGE SCALE GENOMIC DNA]</scope>
    <source>
        <strain evidence="3 4">PTYR-5</strain>
    </source>
</reference>
<dbReference type="InterPro" id="IPR032816">
    <property type="entry name" value="VTT_dom"/>
</dbReference>
<gene>
    <name evidence="3" type="ORF">FHP24_00115</name>
</gene>
<feature type="domain" description="VTT" evidence="2">
    <location>
        <begin position="29"/>
        <end position="139"/>
    </location>
</feature>
<accession>A0A5C4XN38</accession>
<dbReference type="PANTHER" id="PTHR42709:SF4">
    <property type="entry name" value="INNER MEMBRANE PROTEIN YQAA"/>
    <property type="match status" value="1"/>
</dbReference>
<sequence length="146" mass="16004">MAFDLAAYAGLFSAALIAATILPLQSEAILVGLILTGDYSIVALLLTASVGNTLGGAVNWILGRGVERFKDRRWFPVKPAQLEKAQRWYRRYGKWSLLFSWLPIGGDALTVVAGVLREPLPTFLVLVFIGKAARYCVLAWVTLHLS</sequence>
<organism evidence="3 4">
    <name type="scientific">Aliirhizobium smilacinae</name>
    <dbReference type="NCBI Taxonomy" id="1395944"/>
    <lineage>
        <taxon>Bacteria</taxon>
        <taxon>Pseudomonadati</taxon>
        <taxon>Pseudomonadota</taxon>
        <taxon>Alphaproteobacteria</taxon>
        <taxon>Hyphomicrobiales</taxon>
        <taxon>Rhizobiaceae</taxon>
        <taxon>Aliirhizobium</taxon>
    </lineage>
</organism>
<comment type="caution">
    <text evidence="3">The sequence shown here is derived from an EMBL/GenBank/DDBJ whole genome shotgun (WGS) entry which is preliminary data.</text>
</comment>
<evidence type="ECO:0000259" key="2">
    <source>
        <dbReference type="Pfam" id="PF09335"/>
    </source>
</evidence>
<dbReference type="Proteomes" id="UP000311605">
    <property type="component" value="Unassembled WGS sequence"/>
</dbReference>
<feature type="transmembrane region" description="Helical" evidence="1">
    <location>
        <begin position="39"/>
        <end position="62"/>
    </location>
</feature>
<evidence type="ECO:0000313" key="3">
    <source>
        <dbReference type="EMBL" id="TNM64758.1"/>
    </source>
</evidence>
<feature type="transmembrane region" description="Helical" evidence="1">
    <location>
        <begin position="122"/>
        <end position="143"/>
    </location>
</feature>
<keyword evidence="4" id="KW-1185">Reference proteome</keyword>
<dbReference type="AlphaFoldDB" id="A0A5C4XN38"/>
<proteinExistence type="predicted"/>
<dbReference type="RefSeq" id="WP_139671164.1">
    <property type="nucleotide sequence ID" value="NZ_VDMN01000001.1"/>
</dbReference>
<feature type="transmembrane region" description="Helical" evidence="1">
    <location>
        <begin position="95"/>
        <end position="116"/>
    </location>
</feature>
<dbReference type="EMBL" id="VDMN01000001">
    <property type="protein sequence ID" value="TNM64758.1"/>
    <property type="molecule type" value="Genomic_DNA"/>
</dbReference>
<dbReference type="OrthoDB" id="9814483at2"/>
<keyword evidence="1" id="KW-0472">Membrane</keyword>
<name>A0A5C4XN38_9HYPH</name>
<keyword evidence="1" id="KW-1133">Transmembrane helix</keyword>